<feature type="compositionally biased region" description="Polar residues" evidence="2">
    <location>
        <begin position="27"/>
        <end position="40"/>
    </location>
</feature>
<dbReference type="InterPro" id="IPR039777">
    <property type="entry name" value="IFRD"/>
</dbReference>
<proteinExistence type="inferred from homology"/>
<evidence type="ECO:0000256" key="2">
    <source>
        <dbReference type="SAM" id="MobiDB-lite"/>
    </source>
</evidence>
<feature type="region of interest" description="Disordered" evidence="2">
    <location>
        <begin position="348"/>
        <end position="376"/>
    </location>
</feature>
<dbReference type="AlphaFoldDB" id="A0AA38R2F3"/>
<feature type="region of interest" description="Disordered" evidence="2">
    <location>
        <begin position="443"/>
        <end position="471"/>
    </location>
</feature>
<dbReference type="InterPro" id="IPR016024">
    <property type="entry name" value="ARM-type_fold"/>
</dbReference>
<feature type="compositionally biased region" description="Gly residues" evidence="2">
    <location>
        <begin position="360"/>
        <end position="376"/>
    </location>
</feature>
<name>A0AA38R2F3_9PEZI</name>
<evidence type="ECO:0000313" key="4">
    <source>
        <dbReference type="EMBL" id="KAJ9133475.1"/>
    </source>
</evidence>
<dbReference type="PANTHER" id="PTHR12354">
    <property type="entry name" value="INTERFERON-RELATED DEVELOPMENTAL REGULATOR"/>
    <property type="match status" value="1"/>
</dbReference>
<feature type="region of interest" description="Disordered" evidence="2">
    <location>
        <begin position="1"/>
        <end position="65"/>
    </location>
</feature>
<comment type="similarity">
    <text evidence="1">Belongs to the IFRD family.</text>
</comment>
<dbReference type="InterPro" id="IPR011989">
    <property type="entry name" value="ARM-like"/>
</dbReference>
<evidence type="ECO:0000313" key="5">
    <source>
        <dbReference type="Proteomes" id="UP001174691"/>
    </source>
</evidence>
<sequence length="471" mass="51385">MHDLRKKILLESGKTRSRKARARPESGRSSVAHTPDTSPGHSRAGSRYASEEEDFDSGGEYDDVMTVSTNSLGDDNDLDGNTVAAWPDRLRDRIAEMTNLKRSSVQGREAALNAYVHLLRHHYAKTIIDGSLSEIIASILRSIRSGDSADERTLGMRALNVTVITSPSSNVFDRAYQILKGVCEDSDEEKVKIEAIRSLSATVLYGGGGSASYDEVLQFLVEIIESDGGAVHAQDNGSVVSAALQAWGLVASYVPDLLDQAEQAMEAFMEQLDSTDAEVQTGAGSNIALLFEVARDHEEQTGEKFDMQYNQHRIMTRMAEIVRESSKSISKRDRKHLRSSFTSIVTSLERGKGPGYSTAGRGGANPHVGGGGTGEADGGAFQEFGYREKIRVGDQLMVIDTWSLQARVEALKALLGGGFPVHFMDNPLMEEILEDAEVEQLATAADRKKRRDPDDSPAKKGRKSLRATEVF</sequence>
<dbReference type="InterPro" id="IPR007701">
    <property type="entry name" value="Interferon-rel_develop_reg_N"/>
</dbReference>
<dbReference type="PANTHER" id="PTHR12354:SF1">
    <property type="entry name" value="INTERFERON-RELATED DEVELOPMENTAL REGULATOR 1"/>
    <property type="match status" value="1"/>
</dbReference>
<feature type="compositionally biased region" description="Acidic residues" evidence="2">
    <location>
        <begin position="51"/>
        <end position="63"/>
    </location>
</feature>
<comment type="caution">
    <text evidence="4">The sequence shown here is derived from an EMBL/GenBank/DDBJ whole genome shotgun (WGS) entry which is preliminary data.</text>
</comment>
<evidence type="ECO:0000259" key="3">
    <source>
        <dbReference type="Pfam" id="PF05004"/>
    </source>
</evidence>
<protein>
    <submittedName>
        <fullName evidence="4">IFRD-domain-containing protein</fullName>
    </submittedName>
</protein>
<dbReference type="Proteomes" id="UP001174691">
    <property type="component" value="Unassembled WGS sequence"/>
</dbReference>
<accession>A0AA38R2F3</accession>
<dbReference type="EMBL" id="JANBVN010000201">
    <property type="protein sequence ID" value="KAJ9133475.1"/>
    <property type="molecule type" value="Genomic_DNA"/>
</dbReference>
<evidence type="ECO:0000256" key="1">
    <source>
        <dbReference type="ARBA" id="ARBA00008828"/>
    </source>
</evidence>
<dbReference type="Gene3D" id="1.25.10.10">
    <property type="entry name" value="Leucine-rich Repeat Variant"/>
    <property type="match status" value="1"/>
</dbReference>
<keyword evidence="5" id="KW-1185">Reference proteome</keyword>
<reference evidence="4" key="1">
    <citation type="submission" date="2022-07" db="EMBL/GenBank/DDBJ databases">
        <title>Fungi with potential for degradation of polypropylene.</title>
        <authorList>
            <person name="Gostincar C."/>
        </authorList>
    </citation>
    <scope>NUCLEOTIDE SEQUENCE</scope>
    <source>
        <strain evidence="4">EXF-13287</strain>
    </source>
</reference>
<organism evidence="4 5">
    <name type="scientific">Coniochaeta hoffmannii</name>
    <dbReference type="NCBI Taxonomy" id="91930"/>
    <lineage>
        <taxon>Eukaryota</taxon>
        <taxon>Fungi</taxon>
        <taxon>Dikarya</taxon>
        <taxon>Ascomycota</taxon>
        <taxon>Pezizomycotina</taxon>
        <taxon>Sordariomycetes</taxon>
        <taxon>Sordariomycetidae</taxon>
        <taxon>Coniochaetales</taxon>
        <taxon>Coniochaetaceae</taxon>
        <taxon>Coniochaeta</taxon>
    </lineage>
</organism>
<dbReference type="Pfam" id="PF05004">
    <property type="entry name" value="IFRD"/>
    <property type="match status" value="1"/>
</dbReference>
<feature type="domain" description="Interferon-related developmental regulator N-terminal" evidence="3">
    <location>
        <begin position="69"/>
        <end position="349"/>
    </location>
</feature>
<gene>
    <name evidence="4" type="ORF">NKR19_g9041</name>
</gene>
<dbReference type="SUPFAM" id="SSF48371">
    <property type="entry name" value="ARM repeat"/>
    <property type="match status" value="1"/>
</dbReference>